<evidence type="ECO:0000313" key="1">
    <source>
        <dbReference type="WBParaSite" id="HPLM_0000109901-mRNA-1"/>
    </source>
</evidence>
<sequence>LDLFDDCFAEPAWDFLKNYCESCFCVIVQDLVRTLWYLYEAEFPPISPSSNDVPPALFSRFRDFPRKVDPE</sequence>
<accession>A0A0N4VUY2</accession>
<dbReference type="WBParaSite" id="HPLM_0000109901-mRNA-1">
    <property type="protein sequence ID" value="HPLM_0000109901-mRNA-1"/>
    <property type="gene ID" value="HPLM_0000109901"/>
</dbReference>
<dbReference type="AlphaFoldDB" id="A0A0N4VUY2"/>
<reference evidence="1" key="1">
    <citation type="submission" date="2017-02" db="UniProtKB">
        <authorList>
            <consortium name="WormBaseParasite"/>
        </authorList>
    </citation>
    <scope>IDENTIFICATION</scope>
</reference>
<organism evidence="1">
    <name type="scientific">Haemonchus placei</name>
    <name type="common">Barber's pole worm</name>
    <dbReference type="NCBI Taxonomy" id="6290"/>
    <lineage>
        <taxon>Eukaryota</taxon>
        <taxon>Metazoa</taxon>
        <taxon>Ecdysozoa</taxon>
        <taxon>Nematoda</taxon>
        <taxon>Chromadorea</taxon>
        <taxon>Rhabditida</taxon>
        <taxon>Rhabditina</taxon>
        <taxon>Rhabditomorpha</taxon>
        <taxon>Strongyloidea</taxon>
        <taxon>Trichostrongylidae</taxon>
        <taxon>Haemonchus</taxon>
    </lineage>
</organism>
<name>A0A0N4VUY2_HAEPC</name>
<proteinExistence type="predicted"/>
<protein>
    <submittedName>
        <fullName evidence="1">MHD1 domain-containing protein</fullName>
    </submittedName>
</protein>